<keyword evidence="5" id="KW-0732">Signal</keyword>
<comment type="subcellular location">
    <subcellularLocation>
        <location evidence="1">Cell outer membrane</location>
    </subcellularLocation>
</comment>
<keyword evidence="2" id="KW-0472">Membrane</keyword>
<dbReference type="InterPro" id="IPR036942">
    <property type="entry name" value="Beta-barrel_TonB_sf"/>
</dbReference>
<feature type="region of interest" description="Disordered" evidence="4">
    <location>
        <begin position="29"/>
        <end position="51"/>
    </location>
</feature>
<comment type="caution">
    <text evidence="6">The sequence shown here is derived from an EMBL/GenBank/DDBJ whole genome shotgun (WGS) entry which is preliminary data.</text>
</comment>
<keyword evidence="7" id="KW-1185">Reference proteome</keyword>
<dbReference type="Gene3D" id="2.40.170.20">
    <property type="entry name" value="TonB-dependent receptor, beta-barrel domain"/>
    <property type="match status" value="1"/>
</dbReference>
<dbReference type="EMBL" id="WKJI01000001">
    <property type="protein sequence ID" value="MRX45939.1"/>
    <property type="molecule type" value="Genomic_DNA"/>
</dbReference>
<evidence type="ECO:0000256" key="1">
    <source>
        <dbReference type="ARBA" id="ARBA00004442"/>
    </source>
</evidence>
<evidence type="ECO:0000256" key="3">
    <source>
        <dbReference type="ARBA" id="ARBA00023237"/>
    </source>
</evidence>
<sequence>MILKYKIKALLSLGLMVSLPVFLQAQVKPEEQKPKATQQQPTEEESKTSVTEEIEVVREYKPILADAVKIRRNPDLNSNKAFNPRVRYNLLDKRLELNSEIRTLEAQQLKPIKDEDLQNNYAKAGLGNLGTTLGSLHLGTGRDQALQAGFNFDHWSMSGKLNQQKMSEQDLGIYGRSIGEQIVLDGKINYNRRTNYFYGLDPAGSFTNSDPVKQRFNFIEGKGELYNRVDAYDENKLAYAAQLYGYLFNNIFEGKENTIIVSGGLSKNISKFQIGANANLDFTTTRDRGYGSLNNHILKLNPFVKIDGEQFKVVAGINYVNEFGGDNQRMNLFPAASIDFTLIKNYLSVFGVLGGDVQKTRLKDLSYTNPFLNENINIRNQIEKFSIEGGVKGTLSANIGYKASVHYKTIGDFSYFVNDSTRLQAFQVEYLTENSNILGLTGELNVQFSKAFRLDGKLELNQYNLKNELNAWYYPGVRLSSTASFNITEKLKIDADIYLQGETKAKLYTTSSADPNDFQVRTIKAFADLGAGASYQINKKFGAFLRVNNLLGTAYERYLFYPNYGFNILGGVSYGF</sequence>
<dbReference type="AlphaFoldDB" id="A0A7K0FIX3"/>
<protein>
    <submittedName>
        <fullName evidence="6">TonB-dependent receptor</fullName>
    </submittedName>
</protein>
<reference evidence="6 7" key="1">
    <citation type="submission" date="2019-11" db="EMBL/GenBank/DDBJ databases">
        <authorList>
            <person name="Cheng Q."/>
            <person name="Yang Z."/>
        </authorList>
    </citation>
    <scope>NUCLEOTIDE SEQUENCE [LARGE SCALE GENOMIC DNA]</scope>
    <source>
        <strain evidence="6 7">HX-22-1</strain>
    </source>
</reference>
<dbReference type="RefSeq" id="WP_154286082.1">
    <property type="nucleotide sequence ID" value="NZ_WKJI01000001.1"/>
</dbReference>
<feature type="chain" id="PRO_5029668612" evidence="5">
    <location>
        <begin position="26"/>
        <end position="576"/>
    </location>
</feature>
<evidence type="ECO:0000313" key="7">
    <source>
        <dbReference type="Proteomes" id="UP000462931"/>
    </source>
</evidence>
<gene>
    <name evidence="6" type="ORF">GJJ64_01935</name>
</gene>
<evidence type="ECO:0000256" key="2">
    <source>
        <dbReference type="ARBA" id="ARBA00023136"/>
    </source>
</evidence>
<evidence type="ECO:0000256" key="4">
    <source>
        <dbReference type="SAM" id="MobiDB-lite"/>
    </source>
</evidence>
<dbReference type="Proteomes" id="UP000462931">
    <property type="component" value="Unassembled WGS sequence"/>
</dbReference>
<evidence type="ECO:0000313" key="6">
    <source>
        <dbReference type="EMBL" id="MRX45939.1"/>
    </source>
</evidence>
<evidence type="ECO:0000256" key="5">
    <source>
        <dbReference type="SAM" id="SignalP"/>
    </source>
</evidence>
<proteinExistence type="predicted"/>
<accession>A0A7K0FIX3</accession>
<name>A0A7K0FIX3_9SPHI</name>
<dbReference type="GO" id="GO:0009279">
    <property type="term" value="C:cell outer membrane"/>
    <property type="evidence" value="ECO:0007669"/>
    <property type="project" value="UniProtKB-SubCell"/>
</dbReference>
<organism evidence="6 7">
    <name type="scientific">Pedobacter puniceum</name>
    <dbReference type="NCBI Taxonomy" id="2666136"/>
    <lineage>
        <taxon>Bacteria</taxon>
        <taxon>Pseudomonadati</taxon>
        <taxon>Bacteroidota</taxon>
        <taxon>Sphingobacteriia</taxon>
        <taxon>Sphingobacteriales</taxon>
        <taxon>Sphingobacteriaceae</taxon>
        <taxon>Pedobacter</taxon>
    </lineage>
</organism>
<keyword evidence="3" id="KW-0998">Cell outer membrane</keyword>
<keyword evidence="6" id="KW-0675">Receptor</keyword>
<dbReference type="SUPFAM" id="SSF56935">
    <property type="entry name" value="Porins"/>
    <property type="match status" value="1"/>
</dbReference>
<feature type="signal peptide" evidence="5">
    <location>
        <begin position="1"/>
        <end position="25"/>
    </location>
</feature>